<evidence type="ECO:0000256" key="1">
    <source>
        <dbReference type="SAM" id="Phobius"/>
    </source>
</evidence>
<feature type="transmembrane region" description="Helical" evidence="1">
    <location>
        <begin position="69"/>
        <end position="89"/>
    </location>
</feature>
<keyword evidence="3" id="KW-1185">Reference proteome</keyword>
<proteinExistence type="predicted"/>
<dbReference type="Proteomes" id="UP000274920">
    <property type="component" value="Unassembled WGS sequence"/>
</dbReference>
<name>A0A3R8L170_9FIRM</name>
<accession>A0A3R8L170</accession>
<evidence type="ECO:0000313" key="3">
    <source>
        <dbReference type="Proteomes" id="UP000274920"/>
    </source>
</evidence>
<organism evidence="2 3">
    <name type="scientific">Schaedlerella arabinosiphila</name>
    <dbReference type="NCBI Taxonomy" id="2044587"/>
    <lineage>
        <taxon>Bacteria</taxon>
        <taxon>Bacillati</taxon>
        <taxon>Bacillota</taxon>
        <taxon>Clostridia</taxon>
        <taxon>Lachnospirales</taxon>
        <taxon>Lachnospiraceae</taxon>
        <taxon>Schaedlerella</taxon>
    </lineage>
</organism>
<gene>
    <name evidence="2" type="ORF">EBB54_16685</name>
</gene>
<comment type="caution">
    <text evidence="2">The sequence shown here is derived from an EMBL/GenBank/DDBJ whole genome shotgun (WGS) entry which is preliminary data.</text>
</comment>
<keyword evidence="1" id="KW-1133">Transmembrane helix</keyword>
<evidence type="ECO:0000313" key="2">
    <source>
        <dbReference type="EMBL" id="RRK32805.1"/>
    </source>
</evidence>
<feature type="transmembrane region" description="Helical" evidence="1">
    <location>
        <begin position="35"/>
        <end position="57"/>
    </location>
</feature>
<feature type="transmembrane region" description="Helical" evidence="1">
    <location>
        <begin position="12"/>
        <end position="29"/>
    </location>
</feature>
<protein>
    <submittedName>
        <fullName evidence="2">Uncharacterized protein</fullName>
    </submittedName>
</protein>
<reference evidence="2" key="1">
    <citation type="submission" date="2018-10" db="EMBL/GenBank/DDBJ databases">
        <title>Schaedlerella arabinophila gen. nov. sp. nov., isolated from the mouse intestinal tract and comparative analysis with the genome of the closely related altered Schaedler flora strain ASF502.</title>
        <authorList>
            <person name="Miyake S."/>
            <person name="Soh M."/>
            <person name="Seedorf H."/>
        </authorList>
    </citation>
    <scope>NUCLEOTIDE SEQUENCE [LARGE SCALE GENOMIC DNA]</scope>
    <source>
        <strain evidence="2">DSM 106076</strain>
    </source>
</reference>
<dbReference type="EMBL" id="RHJS01000002">
    <property type="protein sequence ID" value="RRK32805.1"/>
    <property type="molecule type" value="Genomic_DNA"/>
</dbReference>
<sequence length="91" mass="10489">MKTVIHMIRTLNKVVSFACCILIFLFGIKENIPKVVVWSYVVILLSTIINILLLMIAKKNKWMTIKLGEIIELIVIAVIFLLGLLRYFILN</sequence>
<keyword evidence="1" id="KW-0472">Membrane</keyword>
<keyword evidence="1" id="KW-0812">Transmembrane</keyword>
<dbReference type="RefSeq" id="WP_125128234.1">
    <property type="nucleotide sequence ID" value="NZ_RHJS01000002.1"/>
</dbReference>
<dbReference type="AlphaFoldDB" id="A0A3R8L170"/>